<keyword evidence="3" id="KW-0418">Kinase</keyword>
<dbReference type="Gene3D" id="3.40.1190.20">
    <property type="match status" value="1"/>
</dbReference>
<sequence>MKEQSTMDVVGLGALNIDMVYEVDNLASLEMERGREKTGSHGEFKGLWKLLKNKGKLRMKSGGGSAANTIYALGRMGFSCGYLGKTGKDEEGAFLQKELKEAGVDTRKIRQNTRSGICLVLLDKSKDRSIIILPNANDTLSYSELDIDYINKAQFLHMSSFVGRIPFEAQKLVATKSKVKISFNPGEPHATKGIKELAPILEHSFILFLSQREAEILTNKDYKKGVKKLLGYGMEIIACTLGKKGSYVLSRDKELEVPADKSEAIDTTGAGDVYTAGFLAGLLKKLPLFECARLATRAAAQSIKGYGRNSYPDKYFLNHDSESVYRI</sequence>
<dbReference type="InterPro" id="IPR029056">
    <property type="entry name" value="Ribokinase-like"/>
</dbReference>
<accession>X1JSZ7</accession>
<dbReference type="Pfam" id="PF00294">
    <property type="entry name" value="PfkB"/>
    <property type="match status" value="1"/>
</dbReference>
<dbReference type="InterPro" id="IPR011611">
    <property type="entry name" value="PfkB_dom"/>
</dbReference>
<gene>
    <name evidence="5" type="ORF">S06H3_01409</name>
</gene>
<dbReference type="SUPFAM" id="SSF53613">
    <property type="entry name" value="Ribokinase-like"/>
    <property type="match status" value="1"/>
</dbReference>
<dbReference type="GO" id="GO:0016301">
    <property type="term" value="F:kinase activity"/>
    <property type="evidence" value="ECO:0007669"/>
    <property type="project" value="UniProtKB-KW"/>
</dbReference>
<keyword evidence="2" id="KW-0808">Transferase</keyword>
<evidence type="ECO:0000256" key="3">
    <source>
        <dbReference type="ARBA" id="ARBA00022777"/>
    </source>
</evidence>
<dbReference type="PANTHER" id="PTHR43320:SF3">
    <property type="entry name" value="CARBOHYDRATE KINASE PFKB DOMAIN-CONTAINING PROTEIN"/>
    <property type="match status" value="1"/>
</dbReference>
<evidence type="ECO:0000313" key="5">
    <source>
        <dbReference type="EMBL" id="GAH97192.1"/>
    </source>
</evidence>
<dbReference type="InterPro" id="IPR002173">
    <property type="entry name" value="Carboh/pur_kinase_PfkB_CS"/>
</dbReference>
<dbReference type="InterPro" id="IPR052700">
    <property type="entry name" value="Carb_kinase_PfkB-like"/>
</dbReference>
<reference evidence="5" key="1">
    <citation type="journal article" date="2014" name="Front. Microbiol.">
        <title>High frequency of phylogenetically diverse reductive dehalogenase-homologous genes in deep subseafloor sedimentary metagenomes.</title>
        <authorList>
            <person name="Kawai M."/>
            <person name="Futagami T."/>
            <person name="Toyoda A."/>
            <person name="Takaki Y."/>
            <person name="Nishi S."/>
            <person name="Hori S."/>
            <person name="Arai W."/>
            <person name="Tsubouchi T."/>
            <person name="Morono Y."/>
            <person name="Uchiyama I."/>
            <person name="Ito T."/>
            <person name="Fujiyama A."/>
            <person name="Inagaki F."/>
            <person name="Takami H."/>
        </authorList>
    </citation>
    <scope>NUCLEOTIDE SEQUENCE</scope>
    <source>
        <strain evidence="5">Expedition CK06-06</strain>
    </source>
</reference>
<organism evidence="5">
    <name type="scientific">marine sediment metagenome</name>
    <dbReference type="NCBI Taxonomy" id="412755"/>
    <lineage>
        <taxon>unclassified sequences</taxon>
        <taxon>metagenomes</taxon>
        <taxon>ecological metagenomes</taxon>
    </lineage>
</organism>
<evidence type="ECO:0000256" key="1">
    <source>
        <dbReference type="ARBA" id="ARBA00010688"/>
    </source>
</evidence>
<comment type="caution">
    <text evidence="5">The sequence shown here is derived from an EMBL/GenBank/DDBJ whole genome shotgun (WGS) entry which is preliminary data.</text>
</comment>
<proteinExistence type="inferred from homology"/>
<dbReference type="AlphaFoldDB" id="X1JSZ7"/>
<comment type="similarity">
    <text evidence="1">Belongs to the carbohydrate kinase PfkB family.</text>
</comment>
<dbReference type="PANTHER" id="PTHR43320">
    <property type="entry name" value="SUGAR KINASE"/>
    <property type="match status" value="1"/>
</dbReference>
<protein>
    <recommendedName>
        <fullName evidence="4">Carbohydrate kinase PfkB domain-containing protein</fullName>
    </recommendedName>
</protein>
<evidence type="ECO:0000256" key="2">
    <source>
        <dbReference type="ARBA" id="ARBA00022679"/>
    </source>
</evidence>
<evidence type="ECO:0000259" key="4">
    <source>
        <dbReference type="Pfam" id="PF00294"/>
    </source>
</evidence>
<feature type="domain" description="Carbohydrate kinase PfkB" evidence="4">
    <location>
        <begin position="60"/>
        <end position="309"/>
    </location>
</feature>
<name>X1JSZ7_9ZZZZ</name>
<dbReference type="PROSITE" id="PS00584">
    <property type="entry name" value="PFKB_KINASES_2"/>
    <property type="match status" value="1"/>
</dbReference>
<dbReference type="EMBL" id="BARV01000349">
    <property type="protein sequence ID" value="GAH97192.1"/>
    <property type="molecule type" value="Genomic_DNA"/>
</dbReference>